<gene>
    <name evidence="1" type="ORF">CPU12_01885</name>
</gene>
<dbReference type="EMBL" id="NXFY01000002">
    <property type="protein sequence ID" value="PHO19021.1"/>
    <property type="molecule type" value="Genomic_DNA"/>
</dbReference>
<name>A0A2G1DKL9_9BACT</name>
<sequence>MLYLTSGIIKSKKQKERVMLKNIILIIFLSILLIGCQSKQKDEKWTSWIYPDKLQTKRVIKNGIYNSLKECKSASIEKIKKLDVEKYADFKCGLNCTFNENLKTEVCQKMIR</sequence>
<proteinExistence type="predicted"/>
<organism evidence="1 2">
    <name type="scientific">Malaciobacter molluscorum LMG 25693</name>
    <dbReference type="NCBI Taxonomy" id="870501"/>
    <lineage>
        <taxon>Bacteria</taxon>
        <taxon>Pseudomonadati</taxon>
        <taxon>Campylobacterota</taxon>
        <taxon>Epsilonproteobacteria</taxon>
        <taxon>Campylobacterales</taxon>
        <taxon>Arcobacteraceae</taxon>
        <taxon>Malaciobacter</taxon>
    </lineage>
</organism>
<protein>
    <submittedName>
        <fullName evidence="1">Uncharacterized protein</fullName>
    </submittedName>
</protein>
<reference evidence="1 2" key="1">
    <citation type="submission" date="2017-09" db="EMBL/GenBank/DDBJ databases">
        <title>Arcobacter canalis sp. nov., a new species isolated from a water canal contaminated with urban sewage.</title>
        <authorList>
            <person name="Perez-Cataluna A."/>
            <person name="Salas-Masso N."/>
            <person name="Figueras M.J."/>
        </authorList>
    </citation>
    <scope>NUCLEOTIDE SEQUENCE [LARGE SCALE GENOMIC DNA]</scope>
    <source>
        <strain evidence="1 2">F98-3</strain>
    </source>
</reference>
<evidence type="ECO:0000313" key="1">
    <source>
        <dbReference type="EMBL" id="PHO19021.1"/>
    </source>
</evidence>
<accession>A0A2G1DKL9</accession>
<evidence type="ECO:0000313" key="2">
    <source>
        <dbReference type="Proteomes" id="UP000221222"/>
    </source>
</evidence>
<dbReference type="Proteomes" id="UP000221222">
    <property type="component" value="Unassembled WGS sequence"/>
</dbReference>
<keyword evidence="2" id="KW-1185">Reference proteome</keyword>
<dbReference type="AlphaFoldDB" id="A0A2G1DKL9"/>
<comment type="caution">
    <text evidence="1">The sequence shown here is derived from an EMBL/GenBank/DDBJ whole genome shotgun (WGS) entry which is preliminary data.</text>
</comment>